<feature type="domain" description="Peptidase S26" evidence="9">
    <location>
        <begin position="6"/>
        <end position="170"/>
    </location>
</feature>
<evidence type="ECO:0000313" key="11">
    <source>
        <dbReference type="Proteomes" id="UP000830343"/>
    </source>
</evidence>
<dbReference type="PROSITE" id="PS00760">
    <property type="entry name" value="SPASE_I_2"/>
    <property type="match status" value="1"/>
</dbReference>
<dbReference type="PROSITE" id="PS00501">
    <property type="entry name" value="SPASE_I_1"/>
    <property type="match status" value="1"/>
</dbReference>
<dbReference type="PANTHER" id="PTHR43390">
    <property type="entry name" value="SIGNAL PEPTIDASE I"/>
    <property type="match status" value="1"/>
</dbReference>
<evidence type="ECO:0000256" key="1">
    <source>
        <dbReference type="ARBA" id="ARBA00000677"/>
    </source>
</evidence>
<protein>
    <recommendedName>
        <fullName evidence="7">Signal peptidase I</fullName>
        <ecNumber evidence="7">3.4.21.89</ecNumber>
    </recommendedName>
</protein>
<comment type="function">
    <text evidence="2">Essential for cell viability.</text>
</comment>
<dbReference type="Gene3D" id="2.10.109.10">
    <property type="entry name" value="Umud Fragment, subunit A"/>
    <property type="match status" value="1"/>
</dbReference>
<dbReference type="InterPro" id="IPR036286">
    <property type="entry name" value="LexA/Signal_pep-like_sf"/>
</dbReference>
<dbReference type="PROSITE" id="PS00761">
    <property type="entry name" value="SPASE_I_3"/>
    <property type="match status" value="1"/>
</dbReference>
<dbReference type="EC" id="3.4.21.89" evidence="7"/>
<keyword evidence="5 7" id="KW-0645">Protease</keyword>
<comment type="catalytic activity">
    <reaction evidence="1 7">
        <text>Cleavage of hydrophobic, N-terminal signal or leader sequences from secreted and periplasmic proteins.</text>
        <dbReference type="EC" id="3.4.21.89"/>
    </reaction>
</comment>
<keyword evidence="7" id="KW-0472">Membrane</keyword>
<keyword evidence="7" id="KW-1133">Transmembrane helix</keyword>
<dbReference type="CDD" id="cd06530">
    <property type="entry name" value="S26_SPase_I"/>
    <property type="match status" value="1"/>
</dbReference>
<dbReference type="GO" id="GO:0009003">
    <property type="term" value="F:signal peptidase activity"/>
    <property type="evidence" value="ECO:0007669"/>
    <property type="project" value="UniProtKB-EC"/>
</dbReference>
<dbReference type="InterPro" id="IPR019756">
    <property type="entry name" value="Pept_S26A_signal_pept_1_Ser-AS"/>
</dbReference>
<dbReference type="InterPro" id="IPR019758">
    <property type="entry name" value="Pept_S26A_signal_pept_1_CS"/>
</dbReference>
<sequence>MRQEFIEWFIAIIIATLLYIIVTTFFFMSYTVSGDSMYPTFENGDKVIVNKMSAIHHGEVIVFKTDKKENFVKRVIGTPGDNVEYVNDVLYINGKRIAEPYLQENEIAKSNVLLTENFNISEIVGSDGHKTIPKNKYLVLGDNREISQDSRHFGLIKGSQIVGEVQVRYWPISTFHVNFSPQ</sequence>
<evidence type="ECO:0000256" key="3">
    <source>
        <dbReference type="ARBA" id="ARBA00004401"/>
    </source>
</evidence>
<dbReference type="PRINTS" id="PR00727">
    <property type="entry name" value="LEADERPTASE"/>
</dbReference>
<evidence type="ECO:0000256" key="4">
    <source>
        <dbReference type="ARBA" id="ARBA00009370"/>
    </source>
</evidence>
<proteinExistence type="inferred from homology"/>
<dbReference type="NCBIfam" id="TIGR02227">
    <property type="entry name" value="sigpep_I_bact"/>
    <property type="match status" value="1"/>
</dbReference>
<reference evidence="10" key="1">
    <citation type="submission" date="2022-03" db="EMBL/GenBank/DDBJ databases">
        <authorList>
            <person name="Vrbovska V."/>
            <person name="Kovarovic V."/>
            <person name="Botka T."/>
            <person name="Pantucek R."/>
        </authorList>
    </citation>
    <scope>NUCLEOTIDE SEQUENCE</scope>
    <source>
        <strain evidence="10">CCM 2609</strain>
    </source>
</reference>
<comment type="subcellular location">
    <subcellularLocation>
        <location evidence="3">Cell membrane</location>
        <topology evidence="3">Single-pass type II membrane protein</topology>
    </subcellularLocation>
    <subcellularLocation>
        <location evidence="8">Membrane</location>
        <topology evidence="8">Single-pass type II membrane protein</topology>
    </subcellularLocation>
</comment>
<organism evidence="10 11">
    <name type="scientific">Macrococcus armenti</name>
    <dbReference type="NCBI Taxonomy" id="2875764"/>
    <lineage>
        <taxon>Bacteria</taxon>
        <taxon>Bacillati</taxon>
        <taxon>Bacillota</taxon>
        <taxon>Bacilli</taxon>
        <taxon>Bacillales</taxon>
        <taxon>Staphylococcaceae</taxon>
        <taxon>Macrococcus</taxon>
    </lineage>
</organism>
<evidence type="ECO:0000313" key="10">
    <source>
        <dbReference type="EMBL" id="UOB21135.1"/>
    </source>
</evidence>
<comment type="similarity">
    <text evidence="4 8">Belongs to the peptidase S26 family.</text>
</comment>
<keyword evidence="11" id="KW-1185">Reference proteome</keyword>
<dbReference type="Proteomes" id="UP000830343">
    <property type="component" value="Chromosome"/>
</dbReference>
<dbReference type="SUPFAM" id="SSF51306">
    <property type="entry name" value="LexA/Signal peptidase"/>
    <property type="match status" value="1"/>
</dbReference>
<dbReference type="EMBL" id="CP094348">
    <property type="protein sequence ID" value="UOB21135.1"/>
    <property type="molecule type" value="Genomic_DNA"/>
</dbReference>
<name>A0ABY3ZXM8_9STAP</name>
<evidence type="ECO:0000256" key="6">
    <source>
        <dbReference type="ARBA" id="ARBA00022801"/>
    </source>
</evidence>
<gene>
    <name evidence="10" type="primary">lepB</name>
    <name evidence="10" type="ORF">MRZ06_03390</name>
</gene>
<dbReference type="InterPro" id="IPR019757">
    <property type="entry name" value="Pept_S26A_signal_pept_1_Lys-AS"/>
</dbReference>
<evidence type="ECO:0000256" key="7">
    <source>
        <dbReference type="RuleBase" id="RU003993"/>
    </source>
</evidence>
<keyword evidence="6 7" id="KW-0378">Hydrolase</keyword>
<dbReference type="InterPro" id="IPR000223">
    <property type="entry name" value="Pept_S26A_signal_pept_1"/>
</dbReference>
<accession>A0ABY3ZXM8</accession>
<feature type="transmembrane region" description="Helical" evidence="7">
    <location>
        <begin position="6"/>
        <end position="28"/>
    </location>
</feature>
<dbReference type="InterPro" id="IPR019533">
    <property type="entry name" value="Peptidase_S26"/>
</dbReference>
<dbReference type="RefSeq" id="WP_243366547.1">
    <property type="nucleotide sequence ID" value="NZ_CP094348.1"/>
</dbReference>
<evidence type="ECO:0000256" key="2">
    <source>
        <dbReference type="ARBA" id="ARBA00002312"/>
    </source>
</evidence>
<reference evidence="10" key="2">
    <citation type="submission" date="2022-04" db="EMBL/GenBank/DDBJ databases">
        <title>Antimicrobial genetic elements in methicillin-resistant Macrococcus armenti.</title>
        <authorList>
            <person name="Keller J.E."/>
            <person name="Schwendener S."/>
            <person name="Pantucek R."/>
            <person name="Perreten V."/>
        </authorList>
    </citation>
    <scope>NUCLEOTIDE SEQUENCE</scope>
    <source>
        <strain evidence="10">CCM 2609</strain>
    </source>
</reference>
<evidence type="ECO:0000256" key="8">
    <source>
        <dbReference type="RuleBase" id="RU362042"/>
    </source>
</evidence>
<dbReference type="Pfam" id="PF10502">
    <property type="entry name" value="Peptidase_S26"/>
    <property type="match status" value="1"/>
</dbReference>
<keyword evidence="7" id="KW-0812">Transmembrane</keyword>
<evidence type="ECO:0000256" key="5">
    <source>
        <dbReference type="ARBA" id="ARBA00022670"/>
    </source>
</evidence>
<dbReference type="PANTHER" id="PTHR43390:SF1">
    <property type="entry name" value="CHLOROPLAST PROCESSING PEPTIDASE"/>
    <property type="match status" value="1"/>
</dbReference>
<evidence type="ECO:0000259" key="9">
    <source>
        <dbReference type="Pfam" id="PF10502"/>
    </source>
</evidence>